<dbReference type="OrthoDB" id="165498at2759"/>
<organism evidence="3 5">
    <name type="scientific">Fopius arisanus</name>
    <dbReference type="NCBI Taxonomy" id="64838"/>
    <lineage>
        <taxon>Eukaryota</taxon>
        <taxon>Metazoa</taxon>
        <taxon>Ecdysozoa</taxon>
        <taxon>Arthropoda</taxon>
        <taxon>Hexapoda</taxon>
        <taxon>Insecta</taxon>
        <taxon>Pterygota</taxon>
        <taxon>Neoptera</taxon>
        <taxon>Endopterygota</taxon>
        <taxon>Hymenoptera</taxon>
        <taxon>Apocrita</taxon>
        <taxon>Ichneumonoidea</taxon>
        <taxon>Braconidae</taxon>
        <taxon>Opiinae</taxon>
        <taxon>Fopius</taxon>
    </lineage>
</organism>
<dbReference type="RefSeq" id="XP_011309136.1">
    <property type="nucleotide sequence ID" value="XM_011310834.1"/>
</dbReference>
<dbReference type="InterPro" id="IPR001478">
    <property type="entry name" value="PDZ"/>
</dbReference>
<reference evidence="4 5" key="1">
    <citation type="submission" date="2025-04" db="UniProtKB">
        <authorList>
            <consortium name="RefSeq"/>
        </authorList>
    </citation>
    <scope>IDENTIFICATION</scope>
    <source>
        <strain evidence="4 5">USDA-PBARC FA_bdor</strain>
        <tissue evidence="4 5">Whole organism</tissue>
    </source>
</reference>
<dbReference type="Gene3D" id="2.30.42.10">
    <property type="match status" value="3"/>
</dbReference>
<dbReference type="InterPro" id="IPR036034">
    <property type="entry name" value="PDZ_sf"/>
</dbReference>
<dbReference type="RefSeq" id="XP_011309141.1">
    <property type="nucleotide sequence ID" value="XM_011310839.1"/>
</dbReference>
<evidence type="ECO:0000313" key="3">
    <source>
        <dbReference type="Proteomes" id="UP000694866"/>
    </source>
</evidence>
<proteinExistence type="predicted"/>
<dbReference type="GeneID" id="105270116"/>
<feature type="compositionally biased region" description="Basic and acidic residues" evidence="1">
    <location>
        <begin position="203"/>
        <end position="230"/>
    </location>
</feature>
<evidence type="ECO:0000313" key="9">
    <source>
        <dbReference type="RefSeq" id="XP_011309141.1"/>
    </source>
</evidence>
<accession>A0A9R1THK6</accession>
<sequence>MKHTERNFSYFTNSPPGTIMRLKIVDHIYPLPKTFKDISNGEPNILINYEKFPLHSTPLTLRKSTPSSPRKSRSATSLAPEVNYRHPRGHQRSPVFFFEKSRRYSIGDYLRLEDLRSPEILTKSDEQLAFDRYNRVREYLNHDNEKRRNSHPSDDGDSDMPCEKPMRIKRRYSDNRRSARCNYRPRKVRSDVNIRSTSPSSERSARERRSYRRTRSDLSPKSDRSYLQPERRISKIERSISCPRGWRCALIPRTPRIHESLIECNDDADRILEDLGKLKPDEEDLSTEAETILQENYLFVDPKVEGTGDLSYFGGMETTGMCPGEIIDGSGDDDRGDGWRMGNFESTLGPGGDMAGNYFKRVYDLLKCRQAARGSEDESCGPRRSGESSSSDVAVDKGRRRRRRKRRDRGRGEGVVVSPGGQDSWRHQINNNQTEDEVDHTNYLSFCRPQLRDLSDNNKRRPPPPIPAKYKINARDISKYFNYPNKENSPGYVVVDGEGDTNGDKMGSNFSRHSEKGLTGRRAQSSGNLCDPKGKLNHVGKILVPCSSGPQERYKISGSLPNNLDDQESLEDDLIDNNNVISDTMSGNLGGTLPHKKRIHGVHSSDSPVGALDLVRYRSQDSLEGNPWRYQHDSDLDLVRCKHGNFDLVRKNQSVDTVDSAVRYSRVYDDKYHNNHLDLVGTLPKRRIDPKWCDPSRIQAFQQQSNNPDGELLMKVVHKPECELMKHRQFDHLTDIKTSRLGGEPQDQGYASERSPEDEHPPSLPGQPILRIVPESTFRVTLQKSSRGLGLSVSGGGSAGPVRVKRLFPQQPAALSNKLQPGDILLAANGIPLTGLTNYEALEVLRTTSSTVELLVCRLPGDEQNISPPGAPPPPPARREPPPPLRLLNPLPPLQIEPCGEFDIEMTKVGGSLGFTLRKVDSSALGHYVRALVREPALSDGRIQPGDKIVAVDGAPLSPMSHEEAVALLRQCGPRVKLRLYRDLAQTPVSALSPTEPDHPLRPPRTSLRQEAMDMLCDLAVRKLSPGTSNGSTCQQSSGASTNSPRRLRRPPSRTPTGERDNEPIYSSNQVSTGSQVDTSDSDQCSIKTQIAKDTGDDIIDPPALYDESDSFDSGKPSRPNFLNLGGPLEKPNYQFSLESEREETIIIPEGSKNTIDYIEELHREITEDSALPSEPASMPPIMSSVRTNSEAFSYKNPAYQSANPTCGGGDNGAKSKISHSSDQDIPGKVLSGEDPGGSKGLLKWKGVMFAPEDEEDMAEPNERERMREESLQRDGYDVFMVELTRGWNSRLGFSLQTDVNGTVISMVHPDSVAAKDGRLKQGDVLIMVNDESVEEMATSEIIDLLRKIRGSIGITVARKKAET</sequence>
<dbReference type="Proteomes" id="UP000694866">
    <property type="component" value="Unplaced"/>
</dbReference>
<dbReference type="RefSeq" id="XP_011309137.1">
    <property type="nucleotide sequence ID" value="XM_011310835.1"/>
</dbReference>
<feature type="domain" description="PDZ" evidence="2">
    <location>
        <begin position="1281"/>
        <end position="1361"/>
    </location>
</feature>
<feature type="region of interest" description="Disordered" evidence="1">
    <location>
        <begin position="861"/>
        <end position="886"/>
    </location>
</feature>
<evidence type="ECO:0000313" key="6">
    <source>
        <dbReference type="RefSeq" id="XP_011309138.1"/>
    </source>
</evidence>
<evidence type="ECO:0000313" key="7">
    <source>
        <dbReference type="RefSeq" id="XP_011309139.1"/>
    </source>
</evidence>
<keyword evidence="3" id="KW-1185">Reference proteome</keyword>
<dbReference type="RefSeq" id="XP_011309140.1">
    <property type="nucleotide sequence ID" value="XM_011310838.1"/>
</dbReference>
<dbReference type="SUPFAM" id="SSF50156">
    <property type="entry name" value="PDZ domain-like"/>
    <property type="match status" value="3"/>
</dbReference>
<dbReference type="CDD" id="cd00136">
    <property type="entry name" value="PDZ_canonical"/>
    <property type="match status" value="1"/>
</dbReference>
<feature type="compositionally biased region" description="Basic residues" evidence="1">
    <location>
        <begin position="398"/>
        <end position="409"/>
    </location>
</feature>
<feature type="region of interest" description="Disordered" evidence="1">
    <location>
        <begin position="512"/>
        <end position="532"/>
    </location>
</feature>
<feature type="domain" description="PDZ" evidence="2">
    <location>
        <begin position="779"/>
        <end position="860"/>
    </location>
</feature>
<evidence type="ECO:0000313" key="4">
    <source>
        <dbReference type="RefSeq" id="XP_011309136.1"/>
    </source>
</evidence>
<evidence type="ECO:0000313" key="5">
    <source>
        <dbReference type="RefSeq" id="XP_011309137.1"/>
    </source>
</evidence>
<feature type="compositionally biased region" description="Polar residues" evidence="1">
    <location>
        <begin position="1026"/>
        <end position="1040"/>
    </location>
</feature>
<feature type="compositionally biased region" description="Basic and acidic residues" evidence="1">
    <location>
        <begin position="161"/>
        <end position="177"/>
    </location>
</feature>
<dbReference type="SMART" id="SM00228">
    <property type="entry name" value="PDZ"/>
    <property type="match status" value="3"/>
</dbReference>
<feature type="compositionally biased region" description="Low complexity" evidence="1">
    <location>
        <begin position="63"/>
        <end position="77"/>
    </location>
</feature>
<feature type="region of interest" description="Disordered" evidence="1">
    <location>
        <begin position="735"/>
        <end position="769"/>
    </location>
</feature>
<dbReference type="RefSeq" id="XP_011309138.1">
    <property type="nucleotide sequence ID" value="XM_011310836.1"/>
</dbReference>
<dbReference type="RefSeq" id="XP_011309139.1">
    <property type="nucleotide sequence ID" value="XM_011310837.1"/>
</dbReference>
<accession>A0A9R1TGV7</accession>
<name>A0A9R1TGA9_9HYME</name>
<accession>A0A9R1TEY7</accession>
<gene>
    <name evidence="4 5 6 7 8 9" type="primary">LOC105270116</name>
</gene>
<feature type="region of interest" description="Disordered" evidence="1">
    <location>
        <begin position="373"/>
        <end position="427"/>
    </location>
</feature>
<feature type="compositionally biased region" description="Basic and acidic residues" evidence="1">
    <location>
        <begin position="374"/>
        <end position="386"/>
    </location>
</feature>
<feature type="compositionally biased region" description="Polar residues" evidence="1">
    <location>
        <begin position="1065"/>
        <end position="1089"/>
    </location>
</feature>
<evidence type="ECO:0000259" key="2">
    <source>
        <dbReference type="PROSITE" id="PS50106"/>
    </source>
</evidence>
<feature type="region of interest" description="Disordered" evidence="1">
    <location>
        <begin position="1206"/>
        <end position="1237"/>
    </location>
</feature>
<accession>A0A9R1THM0</accession>
<accession>A0A9R1TGA9</accession>
<evidence type="ECO:0000313" key="8">
    <source>
        <dbReference type="RefSeq" id="XP_011309140.1"/>
    </source>
</evidence>
<dbReference type="InterPro" id="IPR052074">
    <property type="entry name" value="NonRcpt_TyrProt_Phosphatase"/>
</dbReference>
<dbReference type="PANTHER" id="PTHR46900:SF4">
    <property type="entry name" value="FERM AND PDZ DOMAIN CONTAINING 2"/>
    <property type="match status" value="1"/>
</dbReference>
<accession>A0A9R1U6P9</accession>
<feature type="region of interest" description="Disordered" evidence="1">
    <location>
        <begin position="449"/>
        <end position="468"/>
    </location>
</feature>
<dbReference type="KEGG" id="fas:105270116"/>
<feature type="compositionally biased region" description="Basic and acidic residues" evidence="1">
    <location>
        <begin position="141"/>
        <end position="154"/>
    </location>
</feature>
<dbReference type="PANTHER" id="PTHR46900">
    <property type="entry name" value="TYROSINE-PROTEIN PHOSPHATASE NON-RECEPTOR TYPE 13"/>
    <property type="match status" value="1"/>
</dbReference>
<feature type="compositionally biased region" description="Basic and acidic residues" evidence="1">
    <location>
        <begin position="450"/>
        <end position="459"/>
    </location>
</feature>
<feature type="region of interest" description="Disordered" evidence="1">
    <location>
        <begin position="141"/>
        <end position="230"/>
    </location>
</feature>
<feature type="region of interest" description="Disordered" evidence="1">
    <location>
        <begin position="58"/>
        <end position="87"/>
    </location>
</feature>
<dbReference type="PROSITE" id="PS50106">
    <property type="entry name" value="PDZ"/>
    <property type="match status" value="3"/>
</dbReference>
<feature type="region of interest" description="Disordered" evidence="1">
    <location>
        <begin position="1024"/>
        <end position="1129"/>
    </location>
</feature>
<protein>
    <submittedName>
        <fullName evidence="4 5">Uncharacterized protein isoform X1</fullName>
    </submittedName>
</protein>
<feature type="compositionally biased region" description="Pro residues" evidence="1">
    <location>
        <begin position="869"/>
        <end position="886"/>
    </location>
</feature>
<dbReference type="Pfam" id="PF00595">
    <property type="entry name" value="PDZ"/>
    <property type="match status" value="3"/>
</dbReference>
<evidence type="ECO:0000256" key="1">
    <source>
        <dbReference type="SAM" id="MobiDB-lite"/>
    </source>
</evidence>
<feature type="domain" description="PDZ" evidence="2">
    <location>
        <begin position="901"/>
        <end position="984"/>
    </location>
</feature>